<feature type="compositionally biased region" description="Basic residues" evidence="1">
    <location>
        <begin position="9"/>
        <end position="20"/>
    </location>
</feature>
<reference evidence="2 3" key="1">
    <citation type="submission" date="2024-05" db="EMBL/GenBank/DDBJ databases">
        <title>A high-quality chromosomal-level genome assembly of Topmouth culter (Culter alburnus).</title>
        <authorList>
            <person name="Zhao H."/>
        </authorList>
    </citation>
    <scope>NUCLEOTIDE SEQUENCE [LARGE SCALE GENOMIC DNA]</scope>
    <source>
        <strain evidence="2">CATC2023</strain>
        <tissue evidence="2">Muscle</tissue>
    </source>
</reference>
<evidence type="ECO:0000256" key="1">
    <source>
        <dbReference type="SAM" id="MobiDB-lite"/>
    </source>
</evidence>
<feature type="region of interest" description="Disordered" evidence="1">
    <location>
        <begin position="1"/>
        <end position="86"/>
    </location>
</feature>
<accession>A0AAW1ZQH5</accession>
<keyword evidence="3" id="KW-1185">Reference proteome</keyword>
<sequence length="132" mass="14266">MPKSPAHLKEKKKKKKKKKTERGEGEETQDEGGSQNGEDGWTWSFPFSLGSVSAPAHGERANGAGGGARSSSSRLPATFHPGGHVSLGMPTREASVWDAALPDPLLSLFIIHFNLCTALAENLSKKRWEGER</sequence>
<evidence type="ECO:0000313" key="3">
    <source>
        <dbReference type="Proteomes" id="UP001479290"/>
    </source>
</evidence>
<evidence type="ECO:0000313" key="2">
    <source>
        <dbReference type="EMBL" id="KAK9963267.1"/>
    </source>
</evidence>
<protein>
    <submittedName>
        <fullName evidence="2">Uncharacterized protein</fullName>
    </submittedName>
</protein>
<proteinExistence type="predicted"/>
<comment type="caution">
    <text evidence="2">The sequence shown here is derived from an EMBL/GenBank/DDBJ whole genome shotgun (WGS) entry which is preliminary data.</text>
</comment>
<gene>
    <name evidence="2" type="ORF">ABG768_006466</name>
</gene>
<organism evidence="2 3">
    <name type="scientific">Culter alburnus</name>
    <name type="common">Topmouth culter</name>
    <dbReference type="NCBI Taxonomy" id="194366"/>
    <lineage>
        <taxon>Eukaryota</taxon>
        <taxon>Metazoa</taxon>
        <taxon>Chordata</taxon>
        <taxon>Craniata</taxon>
        <taxon>Vertebrata</taxon>
        <taxon>Euteleostomi</taxon>
        <taxon>Actinopterygii</taxon>
        <taxon>Neopterygii</taxon>
        <taxon>Teleostei</taxon>
        <taxon>Ostariophysi</taxon>
        <taxon>Cypriniformes</taxon>
        <taxon>Xenocyprididae</taxon>
        <taxon>Xenocypridinae</taxon>
        <taxon>Culter</taxon>
    </lineage>
</organism>
<dbReference type="EMBL" id="JAWDJR010000014">
    <property type="protein sequence ID" value="KAK9963267.1"/>
    <property type="molecule type" value="Genomic_DNA"/>
</dbReference>
<dbReference type="AlphaFoldDB" id="A0AAW1ZQH5"/>
<name>A0AAW1ZQH5_CULAL</name>
<dbReference type="Proteomes" id="UP001479290">
    <property type="component" value="Unassembled WGS sequence"/>
</dbReference>